<feature type="transmembrane region" description="Helical" evidence="5">
    <location>
        <begin position="55"/>
        <end position="75"/>
    </location>
</feature>
<dbReference type="Gene3D" id="1.20.1250.20">
    <property type="entry name" value="MFS general substrate transporter like domains"/>
    <property type="match status" value="2"/>
</dbReference>
<keyword evidence="2 5" id="KW-0812">Transmembrane</keyword>
<dbReference type="PROSITE" id="PS50850">
    <property type="entry name" value="MFS"/>
    <property type="match status" value="1"/>
</dbReference>
<feature type="transmembrane region" description="Helical" evidence="5">
    <location>
        <begin position="247"/>
        <end position="268"/>
    </location>
</feature>
<dbReference type="InterPro" id="IPR020846">
    <property type="entry name" value="MFS_dom"/>
</dbReference>
<dbReference type="AlphaFoldDB" id="A0A9X3YL80"/>
<dbReference type="GO" id="GO:0016020">
    <property type="term" value="C:membrane"/>
    <property type="evidence" value="ECO:0007669"/>
    <property type="project" value="UniProtKB-SubCell"/>
</dbReference>
<feature type="transmembrane region" description="Helical" evidence="5">
    <location>
        <begin position="111"/>
        <end position="136"/>
    </location>
</feature>
<dbReference type="InterPro" id="IPR011701">
    <property type="entry name" value="MFS"/>
</dbReference>
<evidence type="ECO:0000256" key="5">
    <source>
        <dbReference type="SAM" id="Phobius"/>
    </source>
</evidence>
<dbReference type="InterPro" id="IPR036259">
    <property type="entry name" value="MFS_trans_sf"/>
</dbReference>
<evidence type="ECO:0000256" key="3">
    <source>
        <dbReference type="ARBA" id="ARBA00022989"/>
    </source>
</evidence>
<dbReference type="Pfam" id="PF07690">
    <property type="entry name" value="MFS_1"/>
    <property type="match status" value="1"/>
</dbReference>
<name>A0A9X3YL80_9GAMM</name>
<keyword evidence="4 5" id="KW-0472">Membrane</keyword>
<feature type="domain" description="Major facilitator superfamily (MFS) profile" evidence="6">
    <location>
        <begin position="213"/>
        <end position="389"/>
    </location>
</feature>
<dbReference type="PANTHER" id="PTHR23514:SF13">
    <property type="entry name" value="INNER MEMBRANE PROTEIN YBJJ"/>
    <property type="match status" value="1"/>
</dbReference>
<proteinExistence type="predicted"/>
<sequence>MTAVRVSSRSMSDIRHTQRKQQVATRAAFFVPGFVIACWGPLVPFAKARAGLNDAMLGVVLLCLGLGSLMAMPLSGMLAAKHGCRNVMAATVAAMVLILPLLAVVSSPIAIGLVLLAFGGAVGAMDCVMNIQAVVVERESGRSMMSGFHAFYSVGSLVGAAAVSLLLSIGANALVATLAVAAGAVSVTLLSMFHWRTERASHDGATFALPRGVVIFIGAICFVTFLAEGSMLDWSAVFLHEVRSVDISHAGWGFVAFNLAMTVTRLLGDKAVDRLGRSPAVLIGGLLAGAGFALATWAPSFELALLGYALVGVGCANIVPVMFTLAGKQTRMPERIAIPAVTTMGYAGVLLGPASIGFIAQQWSLQVAFLLAAAALACVGVMGSLLRPH</sequence>
<dbReference type="InterPro" id="IPR051788">
    <property type="entry name" value="MFS_Transporter"/>
</dbReference>
<feature type="transmembrane region" description="Helical" evidence="5">
    <location>
        <begin position="148"/>
        <end position="167"/>
    </location>
</feature>
<feature type="transmembrane region" description="Helical" evidence="5">
    <location>
        <begin position="280"/>
        <end position="299"/>
    </location>
</feature>
<keyword evidence="3 5" id="KW-1133">Transmembrane helix</keyword>
<keyword evidence="8" id="KW-1185">Reference proteome</keyword>
<reference evidence="7" key="1">
    <citation type="submission" date="2023-02" db="EMBL/GenBank/DDBJ databases">
        <title>Tahibacter soli sp. nov. isolated from soil.</title>
        <authorList>
            <person name="Baek J.H."/>
            <person name="Lee J.K."/>
            <person name="Choi D.G."/>
            <person name="Jeon C.O."/>
        </authorList>
    </citation>
    <scope>NUCLEOTIDE SEQUENCE</scope>
    <source>
        <strain evidence="7">BL</strain>
    </source>
</reference>
<dbReference type="EMBL" id="JAOVZO020000014">
    <property type="protein sequence ID" value="MDC8012753.1"/>
    <property type="molecule type" value="Genomic_DNA"/>
</dbReference>
<comment type="subcellular location">
    <subcellularLocation>
        <location evidence="1">Membrane</location>
        <topology evidence="1">Multi-pass membrane protein</topology>
    </subcellularLocation>
</comment>
<feature type="transmembrane region" description="Helical" evidence="5">
    <location>
        <begin position="87"/>
        <end position="105"/>
    </location>
</feature>
<evidence type="ECO:0000256" key="1">
    <source>
        <dbReference type="ARBA" id="ARBA00004141"/>
    </source>
</evidence>
<protein>
    <submittedName>
        <fullName evidence="7">MFS transporter</fullName>
    </submittedName>
</protein>
<evidence type="ECO:0000256" key="2">
    <source>
        <dbReference type="ARBA" id="ARBA00022692"/>
    </source>
</evidence>
<dbReference type="Proteomes" id="UP001139971">
    <property type="component" value="Unassembled WGS sequence"/>
</dbReference>
<feature type="transmembrane region" description="Helical" evidence="5">
    <location>
        <begin position="305"/>
        <end position="325"/>
    </location>
</feature>
<feature type="transmembrane region" description="Helical" evidence="5">
    <location>
        <begin position="23"/>
        <end position="43"/>
    </location>
</feature>
<evidence type="ECO:0000259" key="6">
    <source>
        <dbReference type="PROSITE" id="PS50850"/>
    </source>
</evidence>
<evidence type="ECO:0000313" key="8">
    <source>
        <dbReference type="Proteomes" id="UP001139971"/>
    </source>
</evidence>
<dbReference type="CDD" id="cd17393">
    <property type="entry name" value="MFS_MosC_like"/>
    <property type="match status" value="1"/>
</dbReference>
<gene>
    <name evidence="7" type="ORF">OD750_009360</name>
</gene>
<accession>A0A9X3YL80</accession>
<dbReference type="SUPFAM" id="SSF103473">
    <property type="entry name" value="MFS general substrate transporter"/>
    <property type="match status" value="1"/>
</dbReference>
<dbReference type="RefSeq" id="WP_263544914.1">
    <property type="nucleotide sequence ID" value="NZ_JAOVZO020000014.1"/>
</dbReference>
<feature type="transmembrane region" description="Helical" evidence="5">
    <location>
        <begin position="173"/>
        <end position="195"/>
    </location>
</feature>
<feature type="transmembrane region" description="Helical" evidence="5">
    <location>
        <begin position="337"/>
        <end position="359"/>
    </location>
</feature>
<dbReference type="GO" id="GO:0022857">
    <property type="term" value="F:transmembrane transporter activity"/>
    <property type="evidence" value="ECO:0007669"/>
    <property type="project" value="InterPro"/>
</dbReference>
<comment type="caution">
    <text evidence="7">The sequence shown here is derived from an EMBL/GenBank/DDBJ whole genome shotgun (WGS) entry which is preliminary data.</text>
</comment>
<feature type="transmembrane region" description="Helical" evidence="5">
    <location>
        <begin position="207"/>
        <end position="227"/>
    </location>
</feature>
<feature type="transmembrane region" description="Helical" evidence="5">
    <location>
        <begin position="365"/>
        <end position="386"/>
    </location>
</feature>
<evidence type="ECO:0000256" key="4">
    <source>
        <dbReference type="ARBA" id="ARBA00023136"/>
    </source>
</evidence>
<evidence type="ECO:0000313" key="7">
    <source>
        <dbReference type="EMBL" id="MDC8012753.1"/>
    </source>
</evidence>
<organism evidence="7 8">
    <name type="scientific">Tahibacter soli</name>
    <dbReference type="NCBI Taxonomy" id="2983605"/>
    <lineage>
        <taxon>Bacteria</taxon>
        <taxon>Pseudomonadati</taxon>
        <taxon>Pseudomonadota</taxon>
        <taxon>Gammaproteobacteria</taxon>
        <taxon>Lysobacterales</taxon>
        <taxon>Rhodanobacteraceae</taxon>
        <taxon>Tahibacter</taxon>
    </lineage>
</organism>
<dbReference type="PANTHER" id="PTHR23514">
    <property type="entry name" value="BYPASS OF STOP CODON PROTEIN 6"/>
    <property type="match status" value="1"/>
</dbReference>